<feature type="region of interest" description="Disordered" evidence="1">
    <location>
        <begin position="723"/>
        <end position="772"/>
    </location>
</feature>
<feature type="region of interest" description="Disordered" evidence="1">
    <location>
        <begin position="158"/>
        <end position="182"/>
    </location>
</feature>
<proteinExistence type="predicted"/>
<accession>A0A8H6TR16</accession>
<evidence type="ECO:0000313" key="3">
    <source>
        <dbReference type="Proteomes" id="UP000613580"/>
    </source>
</evidence>
<feature type="compositionally biased region" description="Pro residues" evidence="1">
    <location>
        <begin position="160"/>
        <end position="171"/>
    </location>
</feature>
<dbReference type="AlphaFoldDB" id="A0A8H6TR16"/>
<protein>
    <submittedName>
        <fullName evidence="2">Uncharacterized protein</fullName>
    </submittedName>
</protein>
<feature type="compositionally biased region" description="Polar residues" evidence="1">
    <location>
        <begin position="34"/>
        <end position="43"/>
    </location>
</feature>
<dbReference type="Proteomes" id="UP000613580">
    <property type="component" value="Unassembled WGS sequence"/>
</dbReference>
<keyword evidence="3" id="KW-1185">Reference proteome</keyword>
<feature type="compositionally biased region" description="Basic residues" evidence="1">
    <location>
        <begin position="112"/>
        <end position="125"/>
    </location>
</feature>
<comment type="caution">
    <text evidence="2">The sequence shown here is derived from an EMBL/GenBank/DDBJ whole genome shotgun (WGS) entry which is preliminary data.</text>
</comment>
<organism evidence="2 3">
    <name type="scientific">Mycena chlorophos</name>
    <name type="common">Agaric fungus</name>
    <name type="synonym">Agaricus chlorophos</name>
    <dbReference type="NCBI Taxonomy" id="658473"/>
    <lineage>
        <taxon>Eukaryota</taxon>
        <taxon>Fungi</taxon>
        <taxon>Dikarya</taxon>
        <taxon>Basidiomycota</taxon>
        <taxon>Agaricomycotina</taxon>
        <taxon>Agaricomycetes</taxon>
        <taxon>Agaricomycetidae</taxon>
        <taxon>Agaricales</taxon>
        <taxon>Marasmiineae</taxon>
        <taxon>Mycenaceae</taxon>
        <taxon>Mycena</taxon>
    </lineage>
</organism>
<feature type="compositionally biased region" description="Low complexity" evidence="1">
    <location>
        <begin position="1"/>
        <end position="19"/>
    </location>
</feature>
<evidence type="ECO:0000256" key="1">
    <source>
        <dbReference type="SAM" id="MobiDB-lite"/>
    </source>
</evidence>
<reference evidence="2" key="1">
    <citation type="submission" date="2020-05" db="EMBL/GenBank/DDBJ databases">
        <title>Mycena genomes resolve the evolution of fungal bioluminescence.</title>
        <authorList>
            <person name="Tsai I.J."/>
        </authorList>
    </citation>
    <scope>NUCLEOTIDE SEQUENCE</scope>
    <source>
        <strain evidence="2">110903Hualien_Pintung</strain>
    </source>
</reference>
<feature type="region of interest" description="Disordered" evidence="1">
    <location>
        <begin position="1"/>
        <end position="52"/>
    </location>
</feature>
<name>A0A8H6TR16_MYCCL</name>
<gene>
    <name evidence="2" type="ORF">HMN09_00211200</name>
</gene>
<sequence>MSASTRTTRSTSRAATPATEVTHTVGTDAALPSVNENNGQTEIATDGNGGAITDENVSAAEAIADANTDNDNESIAVEDILAATIGQEAAAAYIAERDAALGETTPEQNATKKTKKGKNSKKGKNKAPVEPEPIDVDAPIPEVIDVDARMTPIDVDAFRTPPPFPGLPSPTTPTRDLDGDEERDLQRAIDNSLGRNAGGNGATSASAVVASSSAPPGRYRIDLNAPLNWQALGVVDPETLARLKEQHERARRSRLDRIALDVIEEEADLYPGRAAFAAAAHSNSPFLAPTNDSVPSAPLFPPGLGLGAPAADGPAPANAAGAAAAPVVGLAAGLNAAAGVVPAGPAATGPAAAGPAAAGPTAAGPAAGLGAAPPVGGPAPPVAAPVPPVAAPVPPVAAPVPPVAAPVPPVGPPAPPLSQWGTSDGQPPRGTFTLMPRRPDIAFNTATHHARLGSLQRTQWGMLYHFVRVIVMGGNGNIFQTRGGIQQTFGDRLNMDPASINVVAPVGDSVEWAVVGLHPYLEQTVLGDVVLRGTARRAACLVSSTTSLPPDTLNGANTLLPFFQNAMSVDGVNRVAEFRRAVTADSSVYQAQAQAQNPPVHLTEPAVFQRFMQTVRLEPQTVNNNGMPRTLWNVRVMFPTRDPAAVARIISAFTAFLIPAGVHGIGVVHNGFTCSICLSTAHPTPLCPFPNLPGWNGPTPETIQALLDQSRIEAEKQRKLFANNGVQLDNGAGPSNGGRGNGNNGRGNNGGRNGGNNGRKGQSGGKGRGRRN</sequence>
<dbReference type="EMBL" id="JACAZE010000002">
    <property type="protein sequence ID" value="KAF7321222.1"/>
    <property type="molecule type" value="Genomic_DNA"/>
</dbReference>
<dbReference type="OrthoDB" id="3061445at2759"/>
<evidence type="ECO:0000313" key="2">
    <source>
        <dbReference type="EMBL" id="KAF7321222.1"/>
    </source>
</evidence>
<feature type="compositionally biased region" description="Gly residues" evidence="1">
    <location>
        <begin position="734"/>
        <end position="766"/>
    </location>
</feature>
<feature type="region of interest" description="Disordered" evidence="1">
    <location>
        <begin position="103"/>
        <end position="135"/>
    </location>
</feature>